<name>A0A1F5G5T5_9BACT</name>
<evidence type="ECO:0000256" key="1">
    <source>
        <dbReference type="SAM" id="Coils"/>
    </source>
</evidence>
<comment type="caution">
    <text evidence="2">The sequence shown here is derived from an EMBL/GenBank/DDBJ whole genome shotgun (WGS) entry which is preliminary data.</text>
</comment>
<sequence length="224" mass="25533">MSQIERTIEELKEEQAAAAELQARQAAEDAAARNPSNIRKQHRELLLPPWVDLKDLSAKLELRQHLERINKTQLHGTGTIFEDQEDLPMEFCFDSLERVDLRDPPGTYDAGGGFRYVNIHRDDFGWRRGLRLSWQNSREQASQLTIDILNRAGRTGTSLSDTVHDLSVTVKGKDWSSVSISPNIDESAAQKIEGKIGEAFLEPEIVYREEKPAPNLLRRIFRKS</sequence>
<protein>
    <submittedName>
        <fullName evidence="2">Uncharacterized protein</fullName>
    </submittedName>
</protein>
<evidence type="ECO:0000313" key="2">
    <source>
        <dbReference type="EMBL" id="OGD87199.1"/>
    </source>
</evidence>
<feature type="coiled-coil region" evidence="1">
    <location>
        <begin position="1"/>
        <end position="29"/>
    </location>
</feature>
<dbReference type="AlphaFoldDB" id="A0A1F5G5T5"/>
<dbReference type="EMBL" id="MFAZ01000018">
    <property type="protein sequence ID" value="OGD87199.1"/>
    <property type="molecule type" value="Genomic_DNA"/>
</dbReference>
<proteinExistence type="predicted"/>
<dbReference type="Proteomes" id="UP000179102">
    <property type="component" value="Unassembled WGS sequence"/>
</dbReference>
<keyword evidence="1" id="KW-0175">Coiled coil</keyword>
<organism evidence="2 3">
    <name type="scientific">Candidatus Curtissbacteria bacterium RIFCSPHIGHO2_01_FULL_41_11</name>
    <dbReference type="NCBI Taxonomy" id="1797711"/>
    <lineage>
        <taxon>Bacteria</taxon>
        <taxon>Candidatus Curtissiibacteriota</taxon>
    </lineage>
</organism>
<accession>A0A1F5G5T5</accession>
<reference evidence="2 3" key="1">
    <citation type="journal article" date="2016" name="Nat. Commun.">
        <title>Thousands of microbial genomes shed light on interconnected biogeochemical processes in an aquifer system.</title>
        <authorList>
            <person name="Anantharaman K."/>
            <person name="Brown C.T."/>
            <person name="Hug L.A."/>
            <person name="Sharon I."/>
            <person name="Castelle C.J."/>
            <person name="Probst A.J."/>
            <person name="Thomas B.C."/>
            <person name="Singh A."/>
            <person name="Wilkins M.J."/>
            <person name="Karaoz U."/>
            <person name="Brodie E.L."/>
            <person name="Williams K.H."/>
            <person name="Hubbard S.S."/>
            <person name="Banfield J.F."/>
        </authorList>
    </citation>
    <scope>NUCLEOTIDE SEQUENCE [LARGE SCALE GENOMIC DNA]</scope>
</reference>
<gene>
    <name evidence="2" type="ORF">A2870_03560</name>
</gene>
<evidence type="ECO:0000313" key="3">
    <source>
        <dbReference type="Proteomes" id="UP000179102"/>
    </source>
</evidence>
<dbReference type="STRING" id="1797711.A2870_03560"/>